<keyword evidence="4" id="KW-0812">Transmembrane</keyword>
<evidence type="ECO:0000256" key="2">
    <source>
        <dbReference type="ARBA" id="ARBA00022833"/>
    </source>
</evidence>
<dbReference type="InterPro" id="IPR036291">
    <property type="entry name" value="NAD(P)-bd_dom_sf"/>
</dbReference>
<organism evidence="5 6">
    <name type="scientific">Cinchona calisaya</name>
    <dbReference type="NCBI Taxonomy" id="153742"/>
    <lineage>
        <taxon>Eukaryota</taxon>
        <taxon>Viridiplantae</taxon>
        <taxon>Streptophyta</taxon>
        <taxon>Embryophyta</taxon>
        <taxon>Tracheophyta</taxon>
        <taxon>Spermatophyta</taxon>
        <taxon>Magnoliopsida</taxon>
        <taxon>eudicotyledons</taxon>
        <taxon>Gunneridae</taxon>
        <taxon>Pentapetalae</taxon>
        <taxon>asterids</taxon>
        <taxon>lamiids</taxon>
        <taxon>Gentianales</taxon>
        <taxon>Rubiaceae</taxon>
        <taxon>Cinchonoideae</taxon>
        <taxon>Cinchoneae</taxon>
        <taxon>Cinchona</taxon>
    </lineage>
</organism>
<keyword evidence="3" id="KW-0560">Oxidoreductase</keyword>
<keyword evidence="4" id="KW-0472">Membrane</keyword>
<evidence type="ECO:0000313" key="6">
    <source>
        <dbReference type="Proteomes" id="UP001630127"/>
    </source>
</evidence>
<keyword evidence="6" id="KW-1185">Reference proteome</keyword>
<evidence type="ECO:0000256" key="1">
    <source>
        <dbReference type="ARBA" id="ARBA00022723"/>
    </source>
</evidence>
<gene>
    <name evidence="5" type="ORF">ACH5RR_013361</name>
</gene>
<accession>A0ABD3A154</accession>
<evidence type="ECO:0000256" key="4">
    <source>
        <dbReference type="SAM" id="Phobius"/>
    </source>
</evidence>
<evidence type="ECO:0000313" key="5">
    <source>
        <dbReference type="EMBL" id="KAL3524989.1"/>
    </source>
</evidence>
<name>A0ABD3A154_9GENT</name>
<reference evidence="5 6" key="1">
    <citation type="submission" date="2024-11" db="EMBL/GenBank/DDBJ databases">
        <title>A near-complete genome assembly of Cinchona calisaya.</title>
        <authorList>
            <person name="Lian D.C."/>
            <person name="Zhao X.W."/>
            <person name="Wei L."/>
        </authorList>
    </citation>
    <scope>NUCLEOTIDE SEQUENCE [LARGE SCALE GENOMIC DNA]</scope>
    <source>
        <tissue evidence="5">Nenye</tissue>
    </source>
</reference>
<dbReference type="Gene3D" id="3.90.180.10">
    <property type="entry name" value="Medium-chain alcohol dehydrogenases, catalytic domain"/>
    <property type="match status" value="1"/>
</dbReference>
<dbReference type="InterPro" id="IPR047109">
    <property type="entry name" value="CAD-like"/>
</dbReference>
<dbReference type="PANTHER" id="PTHR42683">
    <property type="entry name" value="ALDEHYDE REDUCTASE"/>
    <property type="match status" value="1"/>
</dbReference>
<proteinExistence type="predicted"/>
<protein>
    <recommendedName>
        <fullName evidence="7">Alcohol dehydrogenase-like C-terminal domain-containing protein</fullName>
    </recommendedName>
</protein>
<dbReference type="Proteomes" id="UP001630127">
    <property type="component" value="Unassembled WGS sequence"/>
</dbReference>
<dbReference type="GO" id="GO:0046872">
    <property type="term" value="F:metal ion binding"/>
    <property type="evidence" value="ECO:0007669"/>
    <property type="project" value="UniProtKB-KW"/>
</dbReference>
<keyword evidence="2" id="KW-0862">Zinc</keyword>
<keyword evidence="4" id="KW-1133">Transmembrane helix</keyword>
<dbReference type="EMBL" id="JBJUIK010000006">
    <property type="protein sequence ID" value="KAL3524989.1"/>
    <property type="molecule type" value="Genomic_DNA"/>
</dbReference>
<dbReference type="AlphaFoldDB" id="A0ABD3A154"/>
<keyword evidence="1" id="KW-0479">Metal-binding</keyword>
<dbReference type="Gene3D" id="3.40.50.720">
    <property type="entry name" value="NAD(P)-binding Rossmann-like Domain"/>
    <property type="match status" value="1"/>
</dbReference>
<evidence type="ECO:0000256" key="3">
    <source>
        <dbReference type="ARBA" id="ARBA00023002"/>
    </source>
</evidence>
<dbReference type="GO" id="GO:0016491">
    <property type="term" value="F:oxidoreductase activity"/>
    <property type="evidence" value="ECO:0007669"/>
    <property type="project" value="UniProtKB-KW"/>
</dbReference>
<feature type="transmembrane region" description="Helical" evidence="4">
    <location>
        <begin position="159"/>
        <end position="178"/>
    </location>
</feature>
<comment type="caution">
    <text evidence="5">The sequence shown here is derived from an EMBL/GenBank/DDBJ whole genome shotgun (WGS) entry which is preliminary data.</text>
</comment>
<evidence type="ECO:0008006" key="7">
    <source>
        <dbReference type="Google" id="ProtNLM"/>
    </source>
</evidence>
<dbReference type="SUPFAM" id="SSF51735">
    <property type="entry name" value="NAD(P)-binding Rossmann-fold domains"/>
    <property type="match status" value="1"/>
</dbReference>
<sequence>MVVAEHFVIRWPENLPLDAGAPLLCAGITTYSPLRNFKLDKPGIHVGVVGLGGLGHLAVKFAKAFVVKVSVISTSVSKKQEAMQKLGADAFLVSSDPEQMQKSDSITSGHAKAALLLPLVLLPVSQLEKMVVYAHHGSTMQKTSKSGGGGWAVEQGTKWHHLTPVLVLACLAVLLFVVPKTLGHCKQREPLLHRCSWYDRCFGSTKFDSYG</sequence>